<gene>
    <name evidence="1" type="ordered locus">HBHAL_2344</name>
</gene>
<dbReference type="KEGG" id="hhd:HBHAL_2344"/>
<evidence type="ECO:0000313" key="1">
    <source>
        <dbReference type="EMBL" id="CCG44690.1"/>
    </source>
</evidence>
<protein>
    <submittedName>
        <fullName evidence="1">Uncharacterized protein</fullName>
    </submittedName>
</protein>
<organism evidence="1 2">
    <name type="scientific">Halobacillus halophilus (strain ATCC 35676 / DSM 2266 / JCM 20832 / KCTC 3685 / LMG 17431 / NBRC 102448 / NCIMB 2269)</name>
    <name type="common">Sporosarcina halophila</name>
    <dbReference type="NCBI Taxonomy" id="866895"/>
    <lineage>
        <taxon>Bacteria</taxon>
        <taxon>Bacillati</taxon>
        <taxon>Bacillota</taxon>
        <taxon>Bacilli</taxon>
        <taxon>Bacillales</taxon>
        <taxon>Bacillaceae</taxon>
        <taxon>Halobacillus</taxon>
    </lineage>
</organism>
<dbReference type="HOGENOM" id="CLU_3328588_0_0_9"/>
<reference evidence="1 2" key="1">
    <citation type="journal article" date="2013" name="Environ. Microbiol.">
        <title>Chloride and organic osmolytes: a hybrid strategy to cope with elevated salinities by the moderately halophilic, chloride-dependent bacterium Halobacillus halophilus.</title>
        <authorList>
            <person name="Saum S.H."/>
            <person name="Pfeiffer F."/>
            <person name="Palm P."/>
            <person name="Rampp M."/>
            <person name="Schuster S.C."/>
            <person name="Muller V."/>
            <person name="Oesterhelt D."/>
        </authorList>
    </citation>
    <scope>NUCLEOTIDE SEQUENCE [LARGE SCALE GENOMIC DNA]</scope>
    <source>
        <strain evidence="2">ATCC 35676 / DSM 2266 / JCM 20832 / KCTC 3685 / LMG 17431 / NBRC 102448 / NCIMB 2269</strain>
    </source>
</reference>
<evidence type="ECO:0000313" key="2">
    <source>
        <dbReference type="Proteomes" id="UP000007397"/>
    </source>
</evidence>
<dbReference type="AlphaFoldDB" id="I0JKM1"/>
<dbReference type="EMBL" id="HE717023">
    <property type="protein sequence ID" value="CCG44690.1"/>
    <property type="molecule type" value="Genomic_DNA"/>
</dbReference>
<keyword evidence="2" id="KW-1185">Reference proteome</keyword>
<name>I0JKM1_HALH3</name>
<proteinExistence type="predicted"/>
<dbReference type="STRING" id="866895.HBHAL_2344"/>
<sequence>MGEIVHSLVLNEEYSFAITGADPSRLHLKKEVLGCFSG</sequence>
<accession>I0JKM1</accession>
<dbReference type="PATRIC" id="fig|866895.3.peg.1349"/>
<dbReference type="Proteomes" id="UP000007397">
    <property type="component" value="Chromosome"/>
</dbReference>